<keyword evidence="2" id="KW-1185">Reference proteome</keyword>
<protein>
    <submittedName>
        <fullName evidence="1">PIR protein</fullName>
    </submittedName>
</protein>
<accession>A0A1D3JBS6</accession>
<dbReference type="AlphaFoldDB" id="A0A1D3JBS6"/>
<dbReference type="EMBL" id="FLRI01000025">
    <property type="protein sequence ID" value="SBT83057.1"/>
    <property type="molecule type" value="Genomic_DNA"/>
</dbReference>
<name>A0A1D3JBS6_PLAOA</name>
<proteinExistence type="predicted"/>
<evidence type="ECO:0000313" key="2">
    <source>
        <dbReference type="Proteomes" id="UP000242942"/>
    </source>
</evidence>
<reference evidence="1 2" key="1">
    <citation type="submission" date="2016-06" db="EMBL/GenBank/DDBJ databases">
        <authorList>
            <consortium name="Pathogen Informatics"/>
        </authorList>
    </citation>
    <scope>NUCLEOTIDE SEQUENCE [LARGE SCALE GENOMIC DNA]</scope>
    <source>
        <strain evidence="1">PocGH01</strain>
    </source>
</reference>
<dbReference type="VEuPathDB" id="PlasmoDB:POWCR01_000221300"/>
<dbReference type="Proteomes" id="UP000242942">
    <property type="component" value="Unassembled WGS sequence"/>
</dbReference>
<dbReference type="OrthoDB" id="10313744at2759"/>
<dbReference type="Pfam" id="PF05795">
    <property type="entry name" value="Plasmodium_Vir"/>
    <property type="match status" value="1"/>
</dbReference>
<gene>
    <name evidence="1" type="primary">PocGH01_00084800</name>
    <name evidence="1" type="ORF">POCGH01_00084800</name>
</gene>
<evidence type="ECO:0000313" key="1">
    <source>
        <dbReference type="EMBL" id="SBT83057.1"/>
    </source>
</evidence>
<dbReference type="VEuPathDB" id="PlasmoDB:PocGH01_00084800"/>
<sequence length="376" mass="43436">MSDKKIQCNLYFYLIYSINYNLKIIRKGDIPSKRFFDELKKSIKFDDIIGYIKNKKYNSQNIQNWIHKFPEYLENYLKQNEANWLSNNKDKRCNDLNYILDAIIDNVEKFKLSKFIKLILDINTHSINVLKNHKTLNCYRELHGTFNNVEYYKKRFGLLCEDIEYIISNIDGIINSPDCKAIIANVYIRKEGLMNVFKKIESSHHSVFNSSKECMRKINRLNIKRNCILKKNDSALHEGGRGLQDQERALQEGDTAALGEVQMSDALVGEPGEESEDDSDRLDLLRRELEEKEMLPNLKTAVSAGSLVGASLISLFLYRATPIGSWLRSTVLPNNENDYNMLNEGNDNLLSSSIDPLQLNMDNNDYHMSYHSGGGF</sequence>
<dbReference type="InterPro" id="IPR008780">
    <property type="entry name" value="Plasmodium_Vir"/>
</dbReference>
<organism evidence="1 2">
    <name type="scientific">Plasmodium ovale</name>
    <name type="common">malaria parasite P. ovale</name>
    <dbReference type="NCBI Taxonomy" id="36330"/>
    <lineage>
        <taxon>Eukaryota</taxon>
        <taxon>Sar</taxon>
        <taxon>Alveolata</taxon>
        <taxon>Apicomplexa</taxon>
        <taxon>Aconoidasida</taxon>
        <taxon>Haemosporida</taxon>
        <taxon>Plasmodiidae</taxon>
        <taxon>Plasmodium</taxon>
        <taxon>Plasmodium (Plasmodium)</taxon>
    </lineage>
</organism>